<reference evidence="3" key="1">
    <citation type="submission" date="2014-04" db="EMBL/GenBank/DDBJ databases">
        <title>Evolutionary Origins and Diversification of the Mycorrhizal Mutualists.</title>
        <authorList>
            <consortium name="DOE Joint Genome Institute"/>
            <consortium name="Mycorrhizal Genomics Consortium"/>
            <person name="Kohler A."/>
            <person name="Kuo A."/>
            <person name="Nagy L.G."/>
            <person name="Floudas D."/>
            <person name="Copeland A."/>
            <person name="Barry K.W."/>
            <person name="Cichocki N."/>
            <person name="Veneault-Fourrey C."/>
            <person name="LaButti K."/>
            <person name="Lindquist E.A."/>
            <person name="Lipzen A."/>
            <person name="Lundell T."/>
            <person name="Morin E."/>
            <person name="Murat C."/>
            <person name="Riley R."/>
            <person name="Ohm R."/>
            <person name="Sun H."/>
            <person name="Tunlid A."/>
            <person name="Henrissat B."/>
            <person name="Grigoriev I.V."/>
            <person name="Hibbett D.S."/>
            <person name="Martin F."/>
        </authorList>
    </citation>
    <scope>NUCLEOTIDE SEQUENCE [LARGE SCALE GENOMIC DNA]</scope>
    <source>
        <strain evidence="3">FD-334 SS-4</strain>
    </source>
</reference>
<dbReference type="Proteomes" id="UP000054270">
    <property type="component" value="Unassembled WGS sequence"/>
</dbReference>
<proteinExistence type="predicted"/>
<sequence length="278" mass="31215">MVEKVYVARHGFRLNWVSTAWKSPTGLPRDPPLTAYGETQAQELCEYFMSFPEHERPTAIFSSPYYRCLQTSRPLARALGIPIYVEHGIAEWYSPVEPGTGLHPRPGPTGALHALFPEIDPAWRTLFYPSRKGETVDELHVRIDAFLRAFRPALAARVPAERRRRLLFVTHAATTIALVRTLVGDAQLHMKVGCCSLTELDRRERADRSDRLVGAWTPVALAAGDHLKGGISREWGFEDIEVEKGRVVEDPGVPGTEHERDEPIGLQLEDPHQVVSNL</sequence>
<dbReference type="SUPFAM" id="SSF53254">
    <property type="entry name" value="Phosphoglycerate mutase-like"/>
    <property type="match status" value="1"/>
</dbReference>
<evidence type="ECO:0000313" key="3">
    <source>
        <dbReference type="Proteomes" id="UP000054270"/>
    </source>
</evidence>
<dbReference type="Gene3D" id="3.40.50.1240">
    <property type="entry name" value="Phosphoglycerate mutase-like"/>
    <property type="match status" value="1"/>
</dbReference>
<evidence type="ECO:0000256" key="1">
    <source>
        <dbReference type="SAM" id="MobiDB-lite"/>
    </source>
</evidence>
<dbReference type="PANTHER" id="PTHR16469">
    <property type="entry name" value="UBIQUITIN-ASSOCIATED AND SH3 DOMAIN-CONTAINING BA-RELATED"/>
    <property type="match status" value="1"/>
</dbReference>
<dbReference type="SMART" id="SM00855">
    <property type="entry name" value="PGAM"/>
    <property type="match status" value="1"/>
</dbReference>
<dbReference type="CDD" id="cd07067">
    <property type="entry name" value="HP_PGM_like"/>
    <property type="match status" value="1"/>
</dbReference>
<protein>
    <recommendedName>
        <fullName evidence="4">Phosphoglycerate mutase-like protein</fullName>
    </recommendedName>
</protein>
<dbReference type="STRING" id="945553.A0A0D2PLJ4"/>
<dbReference type="OrthoDB" id="414418at2759"/>
<keyword evidence="3" id="KW-1185">Reference proteome</keyword>
<dbReference type="AlphaFoldDB" id="A0A0D2PLJ4"/>
<evidence type="ECO:0000313" key="2">
    <source>
        <dbReference type="EMBL" id="KJA29196.1"/>
    </source>
</evidence>
<organism evidence="2 3">
    <name type="scientific">Hypholoma sublateritium (strain FD-334 SS-4)</name>
    <dbReference type="NCBI Taxonomy" id="945553"/>
    <lineage>
        <taxon>Eukaryota</taxon>
        <taxon>Fungi</taxon>
        <taxon>Dikarya</taxon>
        <taxon>Basidiomycota</taxon>
        <taxon>Agaricomycotina</taxon>
        <taxon>Agaricomycetes</taxon>
        <taxon>Agaricomycetidae</taxon>
        <taxon>Agaricales</taxon>
        <taxon>Agaricineae</taxon>
        <taxon>Strophariaceae</taxon>
        <taxon>Hypholoma</taxon>
    </lineage>
</organism>
<dbReference type="EMBL" id="KN817519">
    <property type="protein sequence ID" value="KJA29196.1"/>
    <property type="molecule type" value="Genomic_DNA"/>
</dbReference>
<accession>A0A0D2PLJ4</accession>
<name>A0A0D2PLJ4_HYPSF</name>
<dbReference type="OMA" id="ICAHAAP"/>
<dbReference type="Pfam" id="PF00300">
    <property type="entry name" value="His_Phos_1"/>
    <property type="match status" value="1"/>
</dbReference>
<dbReference type="InterPro" id="IPR013078">
    <property type="entry name" value="His_Pase_superF_clade-1"/>
</dbReference>
<feature type="region of interest" description="Disordered" evidence="1">
    <location>
        <begin position="248"/>
        <end position="278"/>
    </location>
</feature>
<evidence type="ECO:0008006" key="4">
    <source>
        <dbReference type="Google" id="ProtNLM"/>
    </source>
</evidence>
<gene>
    <name evidence="2" type="ORF">HYPSUDRAFT_50685</name>
</gene>
<dbReference type="PANTHER" id="PTHR16469:SF51">
    <property type="entry name" value="TRANSCRIPTION FACTOR TAU 55 KDA SUBUNIT"/>
    <property type="match status" value="1"/>
</dbReference>
<dbReference type="InterPro" id="IPR051710">
    <property type="entry name" value="Phosphatase_SH3-domain"/>
</dbReference>
<dbReference type="InterPro" id="IPR029033">
    <property type="entry name" value="His_PPase_superfam"/>
</dbReference>